<evidence type="ECO:0000313" key="3">
    <source>
        <dbReference type="Proteomes" id="UP001333110"/>
    </source>
</evidence>
<feature type="domain" description="Reverse transcriptase" evidence="1">
    <location>
        <begin position="195"/>
        <end position="317"/>
    </location>
</feature>
<dbReference type="Proteomes" id="UP001333110">
    <property type="component" value="Unassembled WGS sequence"/>
</dbReference>
<comment type="caution">
    <text evidence="2">The sequence shown here is derived from an EMBL/GenBank/DDBJ whole genome shotgun (WGS) entry which is preliminary data.</text>
</comment>
<dbReference type="InterPro" id="IPR000477">
    <property type="entry name" value="RT_dom"/>
</dbReference>
<sequence length="583" mass="66717">MLEQPVPEGKRPVERTHTGAVREELQPMGRTHIVEVRGGTSPMGWTPCWSRGRDVHVHCKDIKLLECVQRRATKMVKGLESKTYEEQLRSLGLFSLEKRRLRGDLIAVYNFLKAGNGGEGVDLLSLVTSNKTQGNGMKLCQGKFRLDVRKRFFTERVVGHWNRLPWEVVTAPSLLEFKECLDDALRTLLPPCIYDILLEKLAAYGLDGHMFCWVKNWLDGQAQRVVVNGVKSSWRPVTSGIVQGSVLGPVLFNIFVNDRHEGFECTLSKFADDTKLDGSVDLLEGRNSVLQRDLDRLDLWVEANPMRFNKAKCWVLHLGHNNPMQCYRLGEEWLKSCLVEKDLGVLVDSRLNMSQQCAQVAKKANSIRACIRNRVGKQSCPCTRHLEYCVPFWAPHSKKDFEVLERVQRRATKLVKGLEQKSYEEQLRELGLFSLEKRRLRGDLVTLYRNGLKLHQERFRLDSRKNFFTERVIKHWKGLPRQVVESPSLEVFKRRVDVALRDMREIGNYKFLIGESKGYGARLFSATPSDRTRANGHKLKKILLKHKNCYCDSDQTLGQAAQRGCDVSILGDIQNPAEHGPAL</sequence>
<organism evidence="2 3">
    <name type="scientific">Mycteria americana</name>
    <name type="common">Wood stork</name>
    <dbReference type="NCBI Taxonomy" id="33587"/>
    <lineage>
        <taxon>Eukaryota</taxon>
        <taxon>Metazoa</taxon>
        <taxon>Chordata</taxon>
        <taxon>Craniata</taxon>
        <taxon>Vertebrata</taxon>
        <taxon>Euteleostomi</taxon>
        <taxon>Archelosauria</taxon>
        <taxon>Archosauria</taxon>
        <taxon>Dinosauria</taxon>
        <taxon>Saurischia</taxon>
        <taxon>Theropoda</taxon>
        <taxon>Coelurosauria</taxon>
        <taxon>Aves</taxon>
        <taxon>Neognathae</taxon>
        <taxon>Neoaves</taxon>
        <taxon>Aequornithes</taxon>
        <taxon>Ciconiiformes</taxon>
        <taxon>Ciconiidae</taxon>
        <taxon>Mycteria</taxon>
    </lineage>
</organism>
<evidence type="ECO:0000313" key="2">
    <source>
        <dbReference type="EMBL" id="KAK4833062.1"/>
    </source>
</evidence>
<dbReference type="PANTHER" id="PTHR33332">
    <property type="entry name" value="REVERSE TRANSCRIPTASE DOMAIN-CONTAINING PROTEIN"/>
    <property type="match status" value="1"/>
</dbReference>
<feature type="non-terminal residue" evidence="2">
    <location>
        <position position="583"/>
    </location>
</feature>
<gene>
    <name evidence="2" type="ORF">QYF61_027724</name>
</gene>
<accession>A0AAN7PM16</accession>
<dbReference type="EMBL" id="JAUNZN010000001">
    <property type="protein sequence ID" value="KAK4833062.1"/>
    <property type="molecule type" value="Genomic_DNA"/>
</dbReference>
<dbReference type="Pfam" id="PF00078">
    <property type="entry name" value="RVT_1"/>
    <property type="match status" value="1"/>
</dbReference>
<name>A0AAN7PM16_MYCAM</name>
<keyword evidence="3" id="KW-1185">Reference proteome</keyword>
<proteinExistence type="predicted"/>
<dbReference type="AlphaFoldDB" id="A0AAN7PM16"/>
<evidence type="ECO:0000259" key="1">
    <source>
        <dbReference type="Pfam" id="PF00078"/>
    </source>
</evidence>
<protein>
    <recommendedName>
        <fullName evidence="1">Reverse transcriptase domain-containing protein</fullName>
    </recommendedName>
</protein>
<reference evidence="2 3" key="1">
    <citation type="journal article" date="2023" name="J. Hered.">
        <title>Chromosome-level genome of the wood stork (Mycteria americana) provides insight into avian chromosome evolution.</title>
        <authorList>
            <person name="Flamio R. Jr."/>
            <person name="Ramstad K.M."/>
        </authorList>
    </citation>
    <scope>NUCLEOTIDE SEQUENCE [LARGE SCALE GENOMIC DNA]</scope>
    <source>
        <strain evidence="2">JAX WOST 10</strain>
    </source>
</reference>